<feature type="domain" description="GPI inositol-deacylase winged helix" evidence="4">
    <location>
        <begin position="596"/>
        <end position="668"/>
    </location>
</feature>
<keyword evidence="1" id="KW-0677">Repeat</keyword>
<dbReference type="Pfam" id="PF23397">
    <property type="entry name" value="DUF7104"/>
    <property type="match status" value="5"/>
</dbReference>
<evidence type="ECO:0000313" key="6">
    <source>
        <dbReference type="EMBL" id="PYI11903.1"/>
    </source>
</evidence>
<dbReference type="VEuPathDB" id="FungiDB:BO78DRAFT_413007"/>
<feature type="region of interest" description="Disordered" evidence="2">
    <location>
        <begin position="20"/>
        <end position="47"/>
    </location>
</feature>
<proteinExistence type="predicted"/>
<dbReference type="Pfam" id="PF17100">
    <property type="entry name" value="NACHT_N"/>
    <property type="match status" value="1"/>
</dbReference>
<dbReference type="STRING" id="1448318.A0A319FNI4"/>
<feature type="domain" description="NWD NACHT-NTPase N-terminal" evidence="3">
    <location>
        <begin position="72"/>
        <end position="237"/>
    </location>
</feature>
<dbReference type="Proteomes" id="UP000248423">
    <property type="component" value="Unassembled WGS sequence"/>
</dbReference>
<dbReference type="Gene3D" id="1.25.40.20">
    <property type="entry name" value="Ankyrin repeat-containing domain"/>
    <property type="match status" value="1"/>
</dbReference>
<evidence type="ECO:0000256" key="1">
    <source>
        <dbReference type="ARBA" id="ARBA00022737"/>
    </source>
</evidence>
<dbReference type="InterPro" id="IPR054471">
    <property type="entry name" value="GPIID_WHD"/>
</dbReference>
<dbReference type="SUPFAM" id="SSF52540">
    <property type="entry name" value="P-loop containing nucleoside triphosphate hydrolases"/>
    <property type="match status" value="1"/>
</dbReference>
<accession>A0A319FNI4</accession>
<dbReference type="PANTHER" id="PTHR10039:SF16">
    <property type="entry name" value="GPI INOSITOL-DEACYLASE"/>
    <property type="match status" value="1"/>
</dbReference>
<dbReference type="Pfam" id="PF24883">
    <property type="entry name" value="NPHP3_N"/>
    <property type="match status" value="1"/>
</dbReference>
<dbReference type="InterPro" id="IPR031359">
    <property type="entry name" value="NACHT_N"/>
</dbReference>
<gene>
    <name evidence="6" type="ORF">BO78DRAFT_413007</name>
</gene>
<dbReference type="Gene3D" id="3.40.50.300">
    <property type="entry name" value="P-loop containing nucleotide triphosphate hydrolases"/>
    <property type="match status" value="1"/>
</dbReference>
<evidence type="ECO:0000259" key="3">
    <source>
        <dbReference type="Pfam" id="PF17100"/>
    </source>
</evidence>
<protein>
    <recommendedName>
        <fullName evidence="8">NACHT domain-containing protein</fullName>
    </recommendedName>
</protein>
<dbReference type="EMBL" id="KZ826316">
    <property type="protein sequence ID" value="PYI11903.1"/>
    <property type="molecule type" value="Genomic_DNA"/>
</dbReference>
<sequence length="1544" mass="173613">MLRKLCAKICCAQADSDEEAHHAHLRPIDSAGRDEVELGTQTSSTASRNTGLKDLWEEAFNKLDPESRRWLSTDNPSSTTDAIHQVIKETKDKYSKYKNRGLTIRKRDGGEIKVREIAENILTWALQAQDVVKAVVAFDPSGHASNAWAIVSLGLTMISNDIERRDAIFEASEYLAGKLAYFSIIDSEYRYQGTKGSQGLEEALVDVYTAILKYSAEVKRKYHESTAARIGNALISLTEQPLQKLKTTVESKGQEVVQWANLNDNSHNEVQARSILAAIDKAAEEVRKNQAMIFNAEEERILDWLCTATYSDIHNSAQKCRTSETGNWFLESTDYHLWTASPGRIFWLHGAAGCGKSVLCSTTIEDIIQICRDDQGKQYAYWYFKFDDLQTLRVENMVRSVIRQICPIPLPEVIRRVWEDHSRKGSQPNPKAPLDVLHRVLAGLDGEVFLILDALDECPESPDRSERSFLLSFLVNLQKQQSNLHILVTSRPEPDIRTQLKGYMALDLEKKLEKDVEAFVRLRASTGKLQVFGQELTTMIIDELLQVPERRFRWADLQIKRLKDCHTKDQIEEALKTIPPTLESTYHDVLEKVQPKDRDTVRSILIWLSFSTRPLTIKEVASAVSLLVPDHAVNICTTYFVTLRKSYHSDDYIRLAHFSVKEFLVSQDSTYASHWCQFSSFAGHRLIAEKAISSLLNQTEPVTTKTTIDQPILTYSAERWPKHVKALEPKLHECPDLQENIDQLFCHPTIYYNWQRLSGIDNYELLPPIGTVSRLGFKHAAKALLARGVDPLKMFVGNSRTTNAVLIAAQNDHLDVLDCLLENNPVTADLTRRILTVVQHEGSGVRSLEKVLDRLLDLGVMFSGGNTEQHHTIDERMIVAAAENRSSGLGLMTIFLDRFEREGRATVPITDGIVARVIRNMQAGKHILRLLFNTHNADVRVTSEIVDSLMDSSRTSLLTVELFVRKRAADFHVDEASMGRLAERGSQKTMELLLEARRDDIQVTENVLVAACCNPRDPGVLRVLLGRRQPGVNVSERLLGAAVGNWHSGLEIIQVLLDECGPDFALGEDVLLKVASNNRLGLDMVRLLLRRQQAGLVVSTAVLAAAAGNIKSGREILELLMSNGGSGLEITEDMLMAAARNTFQPTLEYLLELEEQSQGRGLPITAKVLNHVVRYRDVECVETVLRRHPDTPVQEEATTPRYLTHYGHDEADSHNGDKGGEVLDLLLDRQLLEVNEQVVETVAGNSSALKILYSRNPKFPITQQAAVRAAEDPVARRFLLDTRIDDIPISEEVMIAVAREGHTISADMQRILAHFGQKVPITENLLAAAASHYNNIPILQLLLPDSNPAIPISEKIVIIATYYYFPVLRWLLEERGSAVRLTEKLAVAAAGKGPNALLWLIQEQHINPQQLWKAAWQSDPGDDRFYYHLRREAARHILEYTEAVDVSESTFEGASTIRNDRGDSAFDDLIHCSLKHKLPIPTSESMMAMVLERSSTKVITYFLKDGPKIPIMEKHIQALGKNPMLDDKQRGELMPLLAARMHIE</sequence>
<dbReference type="InterPro" id="IPR055530">
    <property type="entry name" value="DUF7104"/>
</dbReference>
<evidence type="ECO:0008006" key="8">
    <source>
        <dbReference type="Google" id="ProtNLM"/>
    </source>
</evidence>
<evidence type="ECO:0000313" key="7">
    <source>
        <dbReference type="Proteomes" id="UP000248423"/>
    </source>
</evidence>
<evidence type="ECO:0000259" key="5">
    <source>
        <dbReference type="Pfam" id="PF24883"/>
    </source>
</evidence>
<reference evidence="6 7" key="1">
    <citation type="submission" date="2018-02" db="EMBL/GenBank/DDBJ databases">
        <title>The genomes of Aspergillus section Nigri reveals drivers in fungal speciation.</title>
        <authorList>
            <consortium name="DOE Joint Genome Institute"/>
            <person name="Vesth T.C."/>
            <person name="Nybo J."/>
            <person name="Theobald S."/>
            <person name="Brandl J."/>
            <person name="Frisvad J.C."/>
            <person name="Nielsen K.F."/>
            <person name="Lyhne E.K."/>
            <person name="Kogle M.E."/>
            <person name="Kuo A."/>
            <person name="Riley R."/>
            <person name="Clum A."/>
            <person name="Nolan M."/>
            <person name="Lipzen A."/>
            <person name="Salamov A."/>
            <person name="Henrissat B."/>
            <person name="Wiebenga A."/>
            <person name="De vries R.P."/>
            <person name="Grigoriev I.V."/>
            <person name="Mortensen U.H."/>
            <person name="Andersen M.R."/>
            <person name="Baker S.E."/>
        </authorList>
    </citation>
    <scope>NUCLEOTIDE SEQUENCE [LARGE SCALE GENOMIC DNA]</scope>
    <source>
        <strain evidence="6 7">CBS 121057</strain>
    </source>
</reference>
<dbReference type="OrthoDB" id="1577640at2759"/>
<dbReference type="InterPro" id="IPR036770">
    <property type="entry name" value="Ankyrin_rpt-contain_sf"/>
</dbReference>
<organism evidence="6 7">
    <name type="scientific">Aspergillus sclerotiicarbonarius (strain CBS 121057 / IBT 28362)</name>
    <dbReference type="NCBI Taxonomy" id="1448318"/>
    <lineage>
        <taxon>Eukaryota</taxon>
        <taxon>Fungi</taxon>
        <taxon>Dikarya</taxon>
        <taxon>Ascomycota</taxon>
        <taxon>Pezizomycotina</taxon>
        <taxon>Eurotiomycetes</taxon>
        <taxon>Eurotiomycetidae</taxon>
        <taxon>Eurotiales</taxon>
        <taxon>Aspergillaceae</taxon>
        <taxon>Aspergillus</taxon>
        <taxon>Aspergillus subgen. Circumdati</taxon>
    </lineage>
</organism>
<name>A0A319FNI4_ASPSB</name>
<keyword evidence="7" id="KW-1185">Reference proteome</keyword>
<dbReference type="InterPro" id="IPR027417">
    <property type="entry name" value="P-loop_NTPase"/>
</dbReference>
<evidence type="ECO:0000259" key="4">
    <source>
        <dbReference type="Pfam" id="PF22939"/>
    </source>
</evidence>
<feature type="domain" description="Nephrocystin 3-like N-terminal" evidence="5">
    <location>
        <begin position="325"/>
        <end position="491"/>
    </location>
</feature>
<dbReference type="Pfam" id="PF22939">
    <property type="entry name" value="WHD_GPIID"/>
    <property type="match status" value="1"/>
</dbReference>
<dbReference type="InterPro" id="IPR056884">
    <property type="entry name" value="NPHP3-like_N"/>
</dbReference>
<evidence type="ECO:0000256" key="2">
    <source>
        <dbReference type="SAM" id="MobiDB-lite"/>
    </source>
</evidence>
<dbReference type="PANTHER" id="PTHR10039">
    <property type="entry name" value="AMELOGENIN"/>
    <property type="match status" value="1"/>
</dbReference>